<dbReference type="Gene3D" id="1.25.10.10">
    <property type="entry name" value="Leucine-rich Repeat Variant"/>
    <property type="match status" value="1"/>
</dbReference>
<comment type="subcellular location">
    <subcellularLocation>
        <location evidence="1">Endoplasmic reticulum lumen</location>
    </subcellularLocation>
</comment>
<dbReference type="InterPro" id="IPR011989">
    <property type="entry name" value="ARM-like"/>
</dbReference>
<dbReference type="InterPro" id="IPR016024">
    <property type="entry name" value="ARM-type_fold"/>
</dbReference>
<evidence type="ECO:0000256" key="5">
    <source>
        <dbReference type="ARBA" id="ARBA00022729"/>
    </source>
</evidence>
<comment type="caution">
    <text evidence="11">The sequence shown here is derived from an EMBL/GenBank/DDBJ whole genome shotgun (WGS) entry which is preliminary data.</text>
</comment>
<feature type="chain" id="PRO_5032281448" description="Nucleotide exchange factor SIL1" evidence="10">
    <location>
        <begin position="21"/>
        <end position="428"/>
    </location>
</feature>
<feature type="signal peptide" evidence="10">
    <location>
        <begin position="1"/>
        <end position="20"/>
    </location>
</feature>
<dbReference type="PANTHER" id="PTHR19316:SF35">
    <property type="entry name" value="NUCLEOTIDE EXCHANGE FACTOR SIL1"/>
    <property type="match status" value="1"/>
</dbReference>
<dbReference type="InterPro" id="IPR050693">
    <property type="entry name" value="Hsp70_NEF-Inhibitors"/>
</dbReference>
<dbReference type="EMBL" id="CAJNOC010007403">
    <property type="protein sequence ID" value="CAF1098294.1"/>
    <property type="molecule type" value="Genomic_DNA"/>
</dbReference>
<evidence type="ECO:0000256" key="10">
    <source>
        <dbReference type="SAM" id="SignalP"/>
    </source>
</evidence>
<reference evidence="11" key="1">
    <citation type="submission" date="2021-02" db="EMBL/GenBank/DDBJ databases">
        <authorList>
            <person name="Nowell W R."/>
        </authorList>
    </citation>
    <scope>NUCLEOTIDE SEQUENCE</scope>
    <source>
        <strain evidence="11">Ploen Becks lab</strain>
    </source>
</reference>
<evidence type="ECO:0000313" key="12">
    <source>
        <dbReference type="Proteomes" id="UP000663879"/>
    </source>
</evidence>
<keyword evidence="12" id="KW-1185">Reference proteome</keyword>
<proteinExistence type="inferred from homology"/>
<keyword evidence="7" id="KW-0653">Protein transport</keyword>
<evidence type="ECO:0000256" key="2">
    <source>
        <dbReference type="ARBA" id="ARBA00010588"/>
    </source>
</evidence>
<dbReference type="GO" id="GO:0015031">
    <property type="term" value="P:protein transport"/>
    <property type="evidence" value="ECO:0007669"/>
    <property type="project" value="UniProtKB-KW"/>
</dbReference>
<dbReference type="SUPFAM" id="SSF48371">
    <property type="entry name" value="ARM repeat"/>
    <property type="match status" value="1"/>
</dbReference>
<evidence type="ECO:0000256" key="8">
    <source>
        <dbReference type="ARBA" id="ARBA00023010"/>
    </source>
</evidence>
<keyword evidence="9" id="KW-0325">Glycoprotein</keyword>
<dbReference type="Proteomes" id="UP000663879">
    <property type="component" value="Unassembled WGS sequence"/>
</dbReference>
<dbReference type="GO" id="GO:0005788">
    <property type="term" value="C:endoplasmic reticulum lumen"/>
    <property type="evidence" value="ECO:0007669"/>
    <property type="project" value="UniProtKB-SubCell"/>
</dbReference>
<accession>A0A814NXE1</accession>
<dbReference type="GO" id="GO:0000774">
    <property type="term" value="F:adenyl-nucleotide exchange factor activity"/>
    <property type="evidence" value="ECO:0007669"/>
    <property type="project" value="TreeGrafter"/>
</dbReference>
<dbReference type="OrthoDB" id="448649at2759"/>
<sequence length="428" mass="49835">MKFLIFFSIILVTKILPLLSNDIILVKDSNKVDQVNEKFEINDEEFIPTNEWQIVKPGQVIPKGLHVRLNIQTGEREAKLLEPEPPKNPTISKEFEESLKKINNEQLVPEKTAEEITHEEQVRKKFRSYDELKQELNQMDLNVQTDFEIIKSLIEKYAKSDRDDKITILKDLEFYVHQFDNGLLLCDLGGFDTILKELNQTLLNDDSELGQNLLLVLGSALQSNPKVKIFAIKTNLLQVLLNRLSNQVLNDEIYSKLIFTLSGLLRNFPYSQSKFVKLGGVDVLSNLIRKLDSIKLKTKIITLTDDMLREKSNMEIYENDLKTLEQYKNMNLRDELIEKNWCDHFGELLLNSQDHDSREKILDSMITLVKECKVKFYVLESLLNNMLNEYEILAKNQDDQDDDYFSRFTKNLGVILNEINLTNSRQDL</sequence>
<protein>
    <recommendedName>
        <fullName evidence="3">Nucleotide exchange factor SIL1</fullName>
    </recommendedName>
</protein>
<dbReference type="PANTHER" id="PTHR19316">
    <property type="entry name" value="PROTEIN FOLDING REGULATOR"/>
    <property type="match status" value="1"/>
</dbReference>
<evidence type="ECO:0000313" key="11">
    <source>
        <dbReference type="EMBL" id="CAF1098294.1"/>
    </source>
</evidence>
<evidence type="ECO:0000256" key="3">
    <source>
        <dbReference type="ARBA" id="ARBA00015352"/>
    </source>
</evidence>
<organism evidence="11 12">
    <name type="scientific">Brachionus calyciflorus</name>
    <dbReference type="NCBI Taxonomy" id="104777"/>
    <lineage>
        <taxon>Eukaryota</taxon>
        <taxon>Metazoa</taxon>
        <taxon>Spiralia</taxon>
        <taxon>Gnathifera</taxon>
        <taxon>Rotifera</taxon>
        <taxon>Eurotatoria</taxon>
        <taxon>Monogononta</taxon>
        <taxon>Pseudotrocha</taxon>
        <taxon>Ploima</taxon>
        <taxon>Brachionidae</taxon>
        <taxon>Brachionus</taxon>
    </lineage>
</organism>
<keyword evidence="5 10" id="KW-0732">Signal</keyword>
<evidence type="ECO:0000256" key="9">
    <source>
        <dbReference type="ARBA" id="ARBA00023180"/>
    </source>
</evidence>
<evidence type="ECO:0000256" key="6">
    <source>
        <dbReference type="ARBA" id="ARBA00022824"/>
    </source>
</evidence>
<gene>
    <name evidence="11" type="ORF">OXX778_LOCUS21017</name>
</gene>
<evidence type="ECO:0000256" key="1">
    <source>
        <dbReference type="ARBA" id="ARBA00004319"/>
    </source>
</evidence>
<dbReference type="AlphaFoldDB" id="A0A814NXE1"/>
<keyword evidence="8" id="KW-0811">Translocation</keyword>
<comment type="similarity">
    <text evidence="2">Belongs to the SIL1 family.</text>
</comment>
<name>A0A814NXE1_9BILA</name>
<evidence type="ECO:0000256" key="7">
    <source>
        <dbReference type="ARBA" id="ARBA00022927"/>
    </source>
</evidence>
<keyword evidence="6" id="KW-0256">Endoplasmic reticulum</keyword>
<keyword evidence="4" id="KW-0813">Transport</keyword>
<evidence type="ECO:0000256" key="4">
    <source>
        <dbReference type="ARBA" id="ARBA00022448"/>
    </source>
</evidence>